<dbReference type="Pfam" id="PF13682">
    <property type="entry name" value="CZB"/>
    <property type="match status" value="1"/>
</dbReference>
<dbReference type="Pfam" id="PF00015">
    <property type="entry name" value="MCPsignal"/>
    <property type="match status" value="1"/>
</dbReference>
<protein>
    <submittedName>
        <fullName evidence="5">Methyl-accepting chemotaxis protein</fullName>
    </submittedName>
</protein>
<dbReference type="Proteomes" id="UP000248148">
    <property type="component" value="Unassembled WGS sequence"/>
</dbReference>
<reference evidence="5 6" key="1">
    <citation type="submission" date="2018-06" db="EMBL/GenBank/DDBJ databases">
        <title>Genomic Encyclopedia of Archaeal and Bacterial Type Strains, Phase II (KMG-II): from individual species to whole genera.</title>
        <authorList>
            <person name="Goeker M."/>
        </authorList>
    </citation>
    <scope>NUCLEOTIDE SEQUENCE [LARGE SCALE GENOMIC DNA]</scope>
    <source>
        <strain evidence="5 6">JCM 11668</strain>
    </source>
</reference>
<evidence type="ECO:0000313" key="6">
    <source>
        <dbReference type="Proteomes" id="UP000248148"/>
    </source>
</evidence>
<evidence type="ECO:0000256" key="2">
    <source>
        <dbReference type="ARBA" id="ARBA00029447"/>
    </source>
</evidence>
<keyword evidence="1 3" id="KW-0807">Transducer</keyword>
<sequence>MLGALKNLKAARSPAPTESFDQPGHDATLARVQELVSCLIQDRYDDALAGDDEVARSFAPLVQHMRGKTVAALTMLADIWVEQTVPLLAVANMKADMHALGERTQSVADAVSELTSSIGEIGRATDEVAREAVEVHDKVADSANAADQAVASIGKSAEAVGDLGHKVDALSSSIEQISGIVKDIEAIARQTNLLALNATIEAARAGEAGRGFAVVAGEVKALSNQTAQATDDIRQRIASLQEGMQDIVVAMRQSGETVEAGSVSVRDAGNMIKTINATVDAVTRNMATVAEVVQQQMAATNEVEASVSATATMSSDALTAIERLALAVDRVGEVVQPRLQEFTKNINDRSLVQLARSDHATFKKRVIDTLVGRAHAKACDLPDHHGCRFGKWYDSLQDQEIKASSAYRCIAEPHLQVHAYGKEALDKFQAGDLEGAVSAAAEMESASQQVFAALNEMSQLLANRDGKS</sequence>
<evidence type="ECO:0000256" key="3">
    <source>
        <dbReference type="PROSITE-ProRule" id="PRU00284"/>
    </source>
</evidence>
<dbReference type="PANTHER" id="PTHR32089">
    <property type="entry name" value="METHYL-ACCEPTING CHEMOTAXIS PROTEIN MCPB"/>
    <property type="match status" value="1"/>
</dbReference>
<dbReference type="InterPro" id="IPR004089">
    <property type="entry name" value="MCPsignal_dom"/>
</dbReference>
<dbReference type="RefSeq" id="WP_110782336.1">
    <property type="nucleotide sequence ID" value="NZ_QJTI01000027.1"/>
</dbReference>
<organism evidence="5 6">
    <name type="scientific">Rhodopseudomonas faecalis</name>
    <dbReference type="NCBI Taxonomy" id="99655"/>
    <lineage>
        <taxon>Bacteria</taxon>
        <taxon>Pseudomonadati</taxon>
        <taxon>Pseudomonadota</taxon>
        <taxon>Alphaproteobacteria</taxon>
        <taxon>Hyphomicrobiales</taxon>
        <taxon>Nitrobacteraceae</taxon>
        <taxon>Rhodopseudomonas</taxon>
    </lineage>
</organism>
<dbReference type="OrthoDB" id="4514964at2"/>
<feature type="domain" description="Methyl-accepting transducer" evidence="4">
    <location>
        <begin position="89"/>
        <end position="311"/>
    </location>
</feature>
<dbReference type="SMART" id="SM00283">
    <property type="entry name" value="MA"/>
    <property type="match status" value="1"/>
</dbReference>
<comment type="caution">
    <text evidence="5">The sequence shown here is derived from an EMBL/GenBank/DDBJ whole genome shotgun (WGS) entry which is preliminary data.</text>
</comment>
<gene>
    <name evidence="5" type="ORF">BJ122_12714</name>
</gene>
<dbReference type="GO" id="GO:0016020">
    <property type="term" value="C:membrane"/>
    <property type="evidence" value="ECO:0007669"/>
    <property type="project" value="InterPro"/>
</dbReference>
<dbReference type="GO" id="GO:0006935">
    <property type="term" value="P:chemotaxis"/>
    <property type="evidence" value="ECO:0007669"/>
    <property type="project" value="InterPro"/>
</dbReference>
<name>A0A318T7L0_9BRAD</name>
<dbReference type="InterPro" id="IPR025991">
    <property type="entry name" value="Chemoreceptor_zinc-bind_dom"/>
</dbReference>
<dbReference type="PANTHER" id="PTHR32089:SF112">
    <property type="entry name" value="LYSOZYME-LIKE PROTEIN-RELATED"/>
    <property type="match status" value="1"/>
</dbReference>
<evidence type="ECO:0000256" key="1">
    <source>
        <dbReference type="ARBA" id="ARBA00023224"/>
    </source>
</evidence>
<proteinExistence type="inferred from homology"/>
<dbReference type="Gene3D" id="1.20.120.30">
    <property type="entry name" value="Aspartate receptor, ligand-binding domain"/>
    <property type="match status" value="1"/>
</dbReference>
<dbReference type="EMBL" id="QJTI01000027">
    <property type="protein sequence ID" value="PYF00156.1"/>
    <property type="molecule type" value="Genomic_DNA"/>
</dbReference>
<evidence type="ECO:0000259" key="4">
    <source>
        <dbReference type="PROSITE" id="PS50111"/>
    </source>
</evidence>
<dbReference type="PRINTS" id="PR00260">
    <property type="entry name" value="CHEMTRNSDUCR"/>
</dbReference>
<dbReference type="GO" id="GO:0004888">
    <property type="term" value="F:transmembrane signaling receptor activity"/>
    <property type="evidence" value="ECO:0007669"/>
    <property type="project" value="InterPro"/>
</dbReference>
<dbReference type="SUPFAM" id="SSF58104">
    <property type="entry name" value="Methyl-accepting chemotaxis protein (MCP) signaling domain"/>
    <property type="match status" value="1"/>
</dbReference>
<dbReference type="PROSITE" id="PS50111">
    <property type="entry name" value="CHEMOTAXIS_TRANSDUC_2"/>
    <property type="match status" value="1"/>
</dbReference>
<comment type="similarity">
    <text evidence="2">Belongs to the methyl-accepting chemotaxis (MCP) protein family.</text>
</comment>
<dbReference type="InterPro" id="IPR004090">
    <property type="entry name" value="Chemotax_Me-accpt_rcpt"/>
</dbReference>
<evidence type="ECO:0000313" key="5">
    <source>
        <dbReference type="EMBL" id="PYF00156.1"/>
    </source>
</evidence>
<dbReference type="Gene3D" id="1.10.287.950">
    <property type="entry name" value="Methyl-accepting chemotaxis protein"/>
    <property type="match status" value="1"/>
</dbReference>
<accession>A0A318T7L0</accession>
<keyword evidence="6" id="KW-1185">Reference proteome</keyword>
<dbReference type="GO" id="GO:0007165">
    <property type="term" value="P:signal transduction"/>
    <property type="evidence" value="ECO:0007669"/>
    <property type="project" value="UniProtKB-KW"/>
</dbReference>
<dbReference type="AlphaFoldDB" id="A0A318T7L0"/>